<dbReference type="InterPro" id="IPR050194">
    <property type="entry name" value="Glycosyltransferase_grp1"/>
</dbReference>
<dbReference type="SUPFAM" id="SSF53756">
    <property type="entry name" value="UDP-Glycosyltransferase/glycogen phosphorylase"/>
    <property type="match status" value="1"/>
</dbReference>
<accession>X0VI88</accession>
<dbReference type="EMBL" id="BARS01031426">
    <property type="protein sequence ID" value="GAG17994.1"/>
    <property type="molecule type" value="Genomic_DNA"/>
</dbReference>
<reference evidence="2" key="1">
    <citation type="journal article" date="2014" name="Front. Microbiol.">
        <title>High frequency of phylogenetically diverse reductive dehalogenase-homologous genes in deep subseafloor sedimentary metagenomes.</title>
        <authorList>
            <person name="Kawai M."/>
            <person name="Futagami T."/>
            <person name="Toyoda A."/>
            <person name="Takaki Y."/>
            <person name="Nishi S."/>
            <person name="Hori S."/>
            <person name="Arai W."/>
            <person name="Tsubouchi T."/>
            <person name="Morono Y."/>
            <person name="Uchiyama I."/>
            <person name="Ito T."/>
            <person name="Fujiyama A."/>
            <person name="Inagaki F."/>
            <person name="Takami H."/>
        </authorList>
    </citation>
    <scope>NUCLEOTIDE SEQUENCE</scope>
    <source>
        <strain evidence="2">Expedition CK06-06</strain>
    </source>
</reference>
<feature type="non-terminal residue" evidence="2">
    <location>
        <position position="1"/>
    </location>
</feature>
<dbReference type="Gene3D" id="3.40.50.2000">
    <property type="entry name" value="Glycogen Phosphorylase B"/>
    <property type="match status" value="2"/>
</dbReference>
<sequence length="170" mass="18927">IGSTFGWSKAKDPESIIDIMQMLGRKLPRVPQYLFSSGKKPKGIKGVHFKRLPSLKEARRIYSSCKVWFLASLQEGFGNPILEAMACGCAVVSTDCGGPSDIIEDGVNGFLVEVGDTETMVDKIMLLYNNEQLRNQICANAIETVESYSWPKAVDKLEGYLTTIYDNEHR</sequence>
<evidence type="ECO:0000259" key="1">
    <source>
        <dbReference type="Pfam" id="PF00534"/>
    </source>
</evidence>
<feature type="domain" description="Glycosyl transferase family 1" evidence="1">
    <location>
        <begin position="55"/>
        <end position="143"/>
    </location>
</feature>
<dbReference type="InterPro" id="IPR001296">
    <property type="entry name" value="Glyco_trans_1"/>
</dbReference>
<name>X0VI88_9ZZZZ</name>
<protein>
    <recommendedName>
        <fullName evidence="1">Glycosyl transferase family 1 domain-containing protein</fullName>
    </recommendedName>
</protein>
<dbReference type="Pfam" id="PF00534">
    <property type="entry name" value="Glycos_transf_1"/>
    <property type="match status" value="1"/>
</dbReference>
<dbReference type="PANTHER" id="PTHR45947">
    <property type="entry name" value="SULFOQUINOVOSYL TRANSFERASE SQD2"/>
    <property type="match status" value="1"/>
</dbReference>
<organism evidence="2">
    <name type="scientific">marine sediment metagenome</name>
    <dbReference type="NCBI Taxonomy" id="412755"/>
    <lineage>
        <taxon>unclassified sequences</taxon>
        <taxon>metagenomes</taxon>
        <taxon>ecological metagenomes</taxon>
    </lineage>
</organism>
<proteinExistence type="predicted"/>
<comment type="caution">
    <text evidence="2">The sequence shown here is derived from an EMBL/GenBank/DDBJ whole genome shotgun (WGS) entry which is preliminary data.</text>
</comment>
<evidence type="ECO:0000313" key="2">
    <source>
        <dbReference type="EMBL" id="GAG17994.1"/>
    </source>
</evidence>
<dbReference type="PANTHER" id="PTHR45947:SF3">
    <property type="entry name" value="SULFOQUINOVOSYL TRANSFERASE SQD2"/>
    <property type="match status" value="1"/>
</dbReference>
<gene>
    <name evidence="2" type="ORF">S01H1_48905</name>
</gene>
<dbReference type="AlphaFoldDB" id="X0VI88"/>
<dbReference type="GO" id="GO:0016757">
    <property type="term" value="F:glycosyltransferase activity"/>
    <property type="evidence" value="ECO:0007669"/>
    <property type="project" value="InterPro"/>
</dbReference>